<gene>
    <name evidence="11" type="ORF">KUCA_T00001756001</name>
</gene>
<dbReference type="Proteomes" id="UP000019384">
    <property type="component" value="Unassembled WGS sequence"/>
</dbReference>
<feature type="transmembrane region" description="Helical" evidence="9">
    <location>
        <begin position="187"/>
        <end position="209"/>
    </location>
</feature>
<feature type="compositionally biased region" description="Polar residues" evidence="8">
    <location>
        <begin position="525"/>
        <end position="545"/>
    </location>
</feature>
<evidence type="ECO:0000256" key="4">
    <source>
        <dbReference type="ARBA" id="ARBA00022692"/>
    </source>
</evidence>
<dbReference type="PANTHER" id="PTHR48022:SF55">
    <property type="entry name" value="SUGAR TRANSPORTER STL1"/>
    <property type="match status" value="1"/>
</dbReference>
<organism evidence="11 12">
    <name type="scientific">Kuraishia capsulata CBS 1993</name>
    <dbReference type="NCBI Taxonomy" id="1382522"/>
    <lineage>
        <taxon>Eukaryota</taxon>
        <taxon>Fungi</taxon>
        <taxon>Dikarya</taxon>
        <taxon>Ascomycota</taxon>
        <taxon>Saccharomycotina</taxon>
        <taxon>Pichiomycetes</taxon>
        <taxon>Pichiales</taxon>
        <taxon>Pichiaceae</taxon>
        <taxon>Kuraishia</taxon>
    </lineage>
</organism>
<evidence type="ECO:0000256" key="2">
    <source>
        <dbReference type="ARBA" id="ARBA00010992"/>
    </source>
</evidence>
<feature type="transmembrane region" description="Helical" evidence="9">
    <location>
        <begin position="438"/>
        <end position="459"/>
    </location>
</feature>
<dbReference type="FunFam" id="1.20.1250.20:FF:000061">
    <property type="entry name" value="MFS sugar transporter"/>
    <property type="match status" value="1"/>
</dbReference>
<keyword evidence="6 9" id="KW-0472">Membrane</keyword>
<dbReference type="PRINTS" id="PR00171">
    <property type="entry name" value="SUGRTRNSPORT"/>
</dbReference>
<feature type="region of interest" description="Disordered" evidence="8">
    <location>
        <begin position="511"/>
        <end position="553"/>
    </location>
</feature>
<dbReference type="EMBL" id="HG793126">
    <property type="protein sequence ID" value="CDK25786.1"/>
    <property type="molecule type" value="Genomic_DNA"/>
</dbReference>
<feature type="transmembrane region" description="Helical" evidence="9">
    <location>
        <begin position="12"/>
        <end position="30"/>
    </location>
</feature>
<dbReference type="PANTHER" id="PTHR48022">
    <property type="entry name" value="PLASTIDIC GLUCOSE TRANSPORTER 4"/>
    <property type="match status" value="1"/>
</dbReference>
<feature type="transmembrane region" description="Helical" evidence="9">
    <location>
        <begin position="64"/>
        <end position="85"/>
    </location>
</feature>
<evidence type="ECO:0000256" key="8">
    <source>
        <dbReference type="SAM" id="MobiDB-lite"/>
    </source>
</evidence>
<sequence length="553" mass="61109">MVAKYLGFRGDGLIRAVAFASTMGFLLFGYDQGVMSGIITGKTFNHDFPATKSKGADDVHTSTIQGTVTAVYELGCFAGAIFALVRGDRLGRRKMIMLGSTIMILGTIIMVTSVRGHWNLGQFIIGRVVCGVGCGSITSTIPSYQAEIAKKHNRGALVCFEASMIAIGTCIAYWIDFGLDFVPNAVAWRFPIAFQCVFAATLLIAIQFLPESPRWLLTRHREEEALEIIAFLADSTVDDPEVILLKDDMYANVKLTQSIKSSKLDIFKRDKTKNLERTLVGASSQIFQQLGGCNAVIYYAPLLYQNSLGMERTLALVLSGVTIVVYALFACIAFWLVEKVGRRPLFIIGSVGQGLSMTIVFACLIPDTKQASKGAAFGIFLYLAFFGATWLCLPWLYPAEIASMKIRTQANAVSTSCNWIFNFMVVEITPVMIASIHWGTYLFFACLNFAFIPFIYFFYPETKGRTLEELDVIFAKAHVEHTPAVKVAKNVPYMEHHEIAEAMRHYDIHDTIGGDPEKELENTEKSSSAESQTSNLAQASTNSKPEVTIRDEN</sequence>
<dbReference type="InterPro" id="IPR050360">
    <property type="entry name" value="MFS_Sugar_Transporters"/>
</dbReference>
<dbReference type="PROSITE" id="PS00217">
    <property type="entry name" value="SUGAR_TRANSPORT_2"/>
    <property type="match status" value="1"/>
</dbReference>
<dbReference type="HOGENOM" id="CLU_001265_30_3_1"/>
<dbReference type="GeneID" id="34519185"/>
<keyword evidence="12" id="KW-1185">Reference proteome</keyword>
<feature type="transmembrane region" description="Helical" evidence="9">
    <location>
        <begin position="343"/>
        <end position="365"/>
    </location>
</feature>
<dbReference type="InterPro" id="IPR036259">
    <property type="entry name" value="MFS_trans_sf"/>
</dbReference>
<protein>
    <recommendedName>
        <fullName evidence="10">Major facilitator superfamily (MFS) profile domain-containing protein</fullName>
    </recommendedName>
</protein>
<evidence type="ECO:0000256" key="9">
    <source>
        <dbReference type="SAM" id="Phobius"/>
    </source>
</evidence>
<dbReference type="InterPro" id="IPR005828">
    <property type="entry name" value="MFS_sugar_transport-like"/>
</dbReference>
<evidence type="ECO:0000256" key="1">
    <source>
        <dbReference type="ARBA" id="ARBA00004141"/>
    </source>
</evidence>
<feature type="transmembrane region" description="Helical" evidence="9">
    <location>
        <begin position="314"/>
        <end position="337"/>
    </location>
</feature>
<dbReference type="InterPro" id="IPR020846">
    <property type="entry name" value="MFS_dom"/>
</dbReference>
<proteinExistence type="inferred from homology"/>
<evidence type="ECO:0000313" key="11">
    <source>
        <dbReference type="EMBL" id="CDK25786.1"/>
    </source>
</evidence>
<feature type="domain" description="Major facilitator superfamily (MFS) profile" evidence="10">
    <location>
        <begin position="17"/>
        <end position="463"/>
    </location>
</feature>
<dbReference type="PROSITE" id="PS00216">
    <property type="entry name" value="SUGAR_TRANSPORT_1"/>
    <property type="match status" value="1"/>
</dbReference>
<keyword evidence="3 7" id="KW-0813">Transport</keyword>
<evidence type="ECO:0000256" key="7">
    <source>
        <dbReference type="RuleBase" id="RU003346"/>
    </source>
</evidence>
<dbReference type="GO" id="GO:0005351">
    <property type="term" value="F:carbohydrate:proton symporter activity"/>
    <property type="evidence" value="ECO:0007669"/>
    <property type="project" value="TreeGrafter"/>
</dbReference>
<reference evidence="11" key="1">
    <citation type="submission" date="2013-12" db="EMBL/GenBank/DDBJ databases">
        <authorList>
            <person name="Genoscope - CEA"/>
        </authorList>
    </citation>
    <scope>NUCLEOTIDE SEQUENCE</scope>
    <source>
        <strain evidence="11">CBS 1993</strain>
    </source>
</reference>
<dbReference type="InterPro" id="IPR005829">
    <property type="entry name" value="Sugar_transporter_CS"/>
</dbReference>
<dbReference type="NCBIfam" id="TIGR00879">
    <property type="entry name" value="SP"/>
    <property type="match status" value="1"/>
</dbReference>
<comment type="similarity">
    <text evidence="2 7">Belongs to the major facilitator superfamily. Sugar transporter (TC 2.A.1.1) family.</text>
</comment>
<dbReference type="GO" id="GO:0016020">
    <property type="term" value="C:membrane"/>
    <property type="evidence" value="ECO:0007669"/>
    <property type="project" value="UniProtKB-SubCell"/>
</dbReference>
<feature type="compositionally biased region" description="Basic and acidic residues" evidence="8">
    <location>
        <begin position="511"/>
        <end position="524"/>
    </location>
</feature>
<dbReference type="AlphaFoldDB" id="W6MI43"/>
<dbReference type="RefSeq" id="XP_022457797.1">
    <property type="nucleotide sequence ID" value="XM_022603969.1"/>
</dbReference>
<evidence type="ECO:0000256" key="6">
    <source>
        <dbReference type="ARBA" id="ARBA00023136"/>
    </source>
</evidence>
<feature type="transmembrane region" description="Helical" evidence="9">
    <location>
        <begin position="124"/>
        <end position="144"/>
    </location>
</feature>
<feature type="transmembrane region" description="Helical" evidence="9">
    <location>
        <begin position="97"/>
        <end position="118"/>
    </location>
</feature>
<name>W6MI43_9ASCO</name>
<dbReference type="InterPro" id="IPR003663">
    <property type="entry name" value="Sugar/inositol_transpt"/>
</dbReference>
<dbReference type="Pfam" id="PF00083">
    <property type="entry name" value="Sugar_tr"/>
    <property type="match status" value="1"/>
</dbReference>
<comment type="subcellular location">
    <subcellularLocation>
        <location evidence="1">Membrane</location>
        <topology evidence="1">Multi-pass membrane protein</topology>
    </subcellularLocation>
</comment>
<dbReference type="STRING" id="1382522.W6MI43"/>
<dbReference type="PROSITE" id="PS50850">
    <property type="entry name" value="MFS"/>
    <property type="match status" value="1"/>
</dbReference>
<keyword evidence="4 9" id="KW-0812">Transmembrane</keyword>
<evidence type="ECO:0000313" key="12">
    <source>
        <dbReference type="Proteomes" id="UP000019384"/>
    </source>
</evidence>
<dbReference type="SUPFAM" id="SSF103473">
    <property type="entry name" value="MFS general substrate transporter"/>
    <property type="match status" value="1"/>
</dbReference>
<reference evidence="11" key="2">
    <citation type="submission" date="2014-02" db="EMBL/GenBank/DDBJ databases">
        <title>Complete DNA sequence of /Kuraishia capsulata/ illustrates novel genomic features among budding yeasts (/Saccharomycotina/).</title>
        <authorList>
            <person name="Morales L."/>
            <person name="Noel B."/>
            <person name="Porcel B."/>
            <person name="Marcet-Houben M."/>
            <person name="Hullo M-F."/>
            <person name="Sacerdot C."/>
            <person name="Tekaia F."/>
            <person name="Leh-Louis V."/>
            <person name="Despons L."/>
            <person name="Khanna V."/>
            <person name="Aury J-M."/>
            <person name="Barbe V."/>
            <person name="Couloux A."/>
            <person name="Labadie K."/>
            <person name="Pelletier E."/>
            <person name="Souciet J-L."/>
            <person name="Boekhout T."/>
            <person name="Gabaldon T."/>
            <person name="Wincker P."/>
            <person name="Dujon B."/>
        </authorList>
    </citation>
    <scope>NUCLEOTIDE SEQUENCE</scope>
    <source>
        <strain evidence="11">CBS 1993</strain>
    </source>
</reference>
<evidence type="ECO:0000259" key="10">
    <source>
        <dbReference type="PROSITE" id="PS50850"/>
    </source>
</evidence>
<dbReference type="Gene3D" id="1.20.1250.20">
    <property type="entry name" value="MFS general substrate transporter like domains"/>
    <property type="match status" value="1"/>
</dbReference>
<feature type="transmembrane region" description="Helical" evidence="9">
    <location>
        <begin position="156"/>
        <end position="175"/>
    </location>
</feature>
<feature type="transmembrane region" description="Helical" evidence="9">
    <location>
        <begin position="377"/>
        <end position="397"/>
    </location>
</feature>
<accession>W6MI43</accession>
<keyword evidence="5 9" id="KW-1133">Transmembrane helix</keyword>
<dbReference type="OrthoDB" id="6133115at2759"/>
<evidence type="ECO:0000256" key="5">
    <source>
        <dbReference type="ARBA" id="ARBA00022989"/>
    </source>
</evidence>
<evidence type="ECO:0000256" key="3">
    <source>
        <dbReference type="ARBA" id="ARBA00022448"/>
    </source>
</evidence>